<evidence type="ECO:0000313" key="1">
    <source>
        <dbReference type="EMBL" id="KAG6944244.1"/>
    </source>
</evidence>
<sequence length="125" mass="13944">MLQTQRDIAKAASAQVALMEQQLVVLEKKLHIMHDQADMSLMTAPASNLTTLGNRSWLPNTTSMIVGNDHVVEYNAARHDAVDDYQPGYIPSASPIYRVVSPSVERVLKYRSSLIYILSNEWGSI</sequence>
<dbReference type="Proteomes" id="UP000688947">
    <property type="component" value="Unassembled WGS sequence"/>
</dbReference>
<dbReference type="AlphaFoldDB" id="A0A8T1TMW4"/>
<name>A0A8T1TMW4_9STRA</name>
<protein>
    <submittedName>
        <fullName evidence="1">Uncharacterized protein</fullName>
    </submittedName>
</protein>
<proteinExistence type="predicted"/>
<organism evidence="1 2">
    <name type="scientific">Phytophthora cactorum</name>
    <dbReference type="NCBI Taxonomy" id="29920"/>
    <lineage>
        <taxon>Eukaryota</taxon>
        <taxon>Sar</taxon>
        <taxon>Stramenopiles</taxon>
        <taxon>Oomycota</taxon>
        <taxon>Peronosporomycetes</taxon>
        <taxon>Peronosporales</taxon>
        <taxon>Peronosporaceae</taxon>
        <taxon>Phytophthora</taxon>
    </lineage>
</organism>
<comment type="caution">
    <text evidence="1">The sequence shown here is derived from an EMBL/GenBank/DDBJ whole genome shotgun (WGS) entry which is preliminary data.</text>
</comment>
<dbReference type="EMBL" id="JAENGZ010002287">
    <property type="protein sequence ID" value="KAG6944244.1"/>
    <property type="molecule type" value="Genomic_DNA"/>
</dbReference>
<gene>
    <name evidence="1" type="ORF">JG687_00017973</name>
</gene>
<reference evidence="1" key="1">
    <citation type="submission" date="2021-01" db="EMBL/GenBank/DDBJ databases">
        <title>Phytophthora aleatoria, a newly-described species from Pinus radiata is distinct from Phytophthora cactorum isolates based on comparative genomics.</title>
        <authorList>
            <person name="Mcdougal R."/>
            <person name="Panda P."/>
            <person name="Williams N."/>
            <person name="Studholme D.J."/>
        </authorList>
    </citation>
    <scope>NUCLEOTIDE SEQUENCE</scope>
    <source>
        <strain evidence="1">NZFS 3830</strain>
    </source>
</reference>
<evidence type="ECO:0000313" key="2">
    <source>
        <dbReference type="Proteomes" id="UP000688947"/>
    </source>
</evidence>
<accession>A0A8T1TMW4</accession>